<keyword evidence="5" id="KW-1185">Reference proteome</keyword>
<dbReference type="PANTHER" id="PTHR22975:SF20">
    <property type="entry name" value="UBIQUITIN CARBOXYL-TERMINAL HYDROLASE-RELATED PROTEIN-RELATED"/>
    <property type="match status" value="1"/>
</dbReference>
<evidence type="ECO:0000313" key="4">
    <source>
        <dbReference type="EMBL" id="KAG7589540.1"/>
    </source>
</evidence>
<dbReference type="GO" id="GO:0016787">
    <property type="term" value="F:hydrolase activity"/>
    <property type="evidence" value="ECO:0007669"/>
    <property type="project" value="UniProtKB-KW"/>
</dbReference>
<dbReference type="Proteomes" id="UP000694251">
    <property type="component" value="Chromosome 7"/>
</dbReference>
<comment type="caution">
    <text evidence="4">The sequence shown here is derived from an EMBL/GenBank/DDBJ whole genome shotgun (WGS) entry which is preliminary data.</text>
</comment>
<dbReference type="PANTHER" id="PTHR22975">
    <property type="entry name" value="UBIQUITIN SPECIFIC PROTEINASE"/>
    <property type="match status" value="1"/>
</dbReference>
<name>A0A8T2BT84_ARASU</name>
<organism evidence="4 5">
    <name type="scientific">Arabidopsis suecica</name>
    <name type="common">Swedish thale-cress</name>
    <name type="synonym">Cardaminopsis suecica</name>
    <dbReference type="NCBI Taxonomy" id="45249"/>
    <lineage>
        <taxon>Eukaryota</taxon>
        <taxon>Viridiplantae</taxon>
        <taxon>Streptophyta</taxon>
        <taxon>Embryophyta</taxon>
        <taxon>Tracheophyta</taxon>
        <taxon>Spermatophyta</taxon>
        <taxon>Magnoliopsida</taxon>
        <taxon>eudicotyledons</taxon>
        <taxon>Gunneridae</taxon>
        <taxon>Pentapetalae</taxon>
        <taxon>rosids</taxon>
        <taxon>malvids</taxon>
        <taxon>Brassicales</taxon>
        <taxon>Brassicaceae</taxon>
        <taxon>Camelineae</taxon>
        <taxon>Arabidopsis</taxon>
    </lineage>
</organism>
<reference evidence="4 5" key="1">
    <citation type="submission" date="2020-12" db="EMBL/GenBank/DDBJ databases">
        <title>Concerted genomic and epigenomic changes stabilize Arabidopsis allopolyploids.</title>
        <authorList>
            <person name="Chen Z."/>
        </authorList>
    </citation>
    <scope>NUCLEOTIDE SEQUENCE [LARGE SCALE GENOMIC DNA]</scope>
    <source>
        <strain evidence="4">As9502</strain>
        <tissue evidence="4">Leaf</tissue>
    </source>
</reference>
<dbReference type="InterPro" id="IPR052398">
    <property type="entry name" value="Ubiquitin_hydrolase_53/54"/>
</dbReference>
<accession>A0A8T2BT84</accession>
<dbReference type="EMBL" id="JAEFBJ010000007">
    <property type="protein sequence ID" value="KAG7589540.1"/>
    <property type="molecule type" value="Genomic_DNA"/>
</dbReference>
<evidence type="ECO:0000256" key="3">
    <source>
        <dbReference type="SAM" id="SignalP"/>
    </source>
</evidence>
<dbReference type="EMBL" id="JAEFBJ010000007">
    <property type="protein sequence ID" value="KAG7589541.1"/>
    <property type="molecule type" value="Genomic_DNA"/>
</dbReference>
<evidence type="ECO:0000313" key="5">
    <source>
        <dbReference type="Proteomes" id="UP000694251"/>
    </source>
</evidence>
<sequence length="111" mass="12755">MRNLVLRCTLVISLICHLLDLINKPTEDLLSEAATRYRSALDMTLKALLNVKFLKEYLVQHRQPFHGNLEEQVPCALQDLFSAFVSEQIKEEGLYSYLLSNLLASLKDYVL</sequence>
<gene>
    <name evidence="4" type="ORF">ISN44_As07g018070</name>
</gene>
<feature type="chain" id="PRO_5044693632" evidence="3">
    <location>
        <begin position="22"/>
        <end position="111"/>
    </location>
</feature>
<feature type="signal peptide" evidence="3">
    <location>
        <begin position="1"/>
        <end position="21"/>
    </location>
</feature>
<evidence type="ECO:0000256" key="2">
    <source>
        <dbReference type="ARBA" id="ARBA00022801"/>
    </source>
</evidence>
<keyword evidence="2" id="KW-0378">Hydrolase</keyword>
<keyword evidence="3" id="KW-0732">Signal</keyword>
<dbReference type="OrthoDB" id="1109118at2759"/>
<protein>
    <submittedName>
        <fullName evidence="4">Uncharacterized protein</fullName>
    </submittedName>
</protein>
<evidence type="ECO:0000256" key="1">
    <source>
        <dbReference type="ARBA" id="ARBA00022786"/>
    </source>
</evidence>
<dbReference type="AlphaFoldDB" id="A0A8T2BT84"/>
<keyword evidence="1" id="KW-0833">Ubl conjugation pathway</keyword>
<proteinExistence type="predicted"/>